<dbReference type="PROSITE" id="PS51198">
    <property type="entry name" value="UVRD_HELICASE_ATP_BIND"/>
    <property type="match status" value="1"/>
</dbReference>
<dbReference type="Proteomes" id="UP000824071">
    <property type="component" value="Unassembled WGS sequence"/>
</dbReference>
<dbReference type="GO" id="GO:0016787">
    <property type="term" value="F:hydrolase activity"/>
    <property type="evidence" value="ECO:0007669"/>
    <property type="project" value="UniProtKB-UniRule"/>
</dbReference>
<evidence type="ECO:0000256" key="3">
    <source>
        <dbReference type="ARBA" id="ARBA00022801"/>
    </source>
</evidence>
<keyword evidence="4 11" id="KW-0347">Helicase</keyword>
<dbReference type="Pfam" id="PF13361">
    <property type="entry name" value="UvrD_C"/>
    <property type="match status" value="1"/>
</dbReference>
<comment type="catalytic activity">
    <reaction evidence="10">
        <text>ATP + H2O = ADP + phosphate + H(+)</text>
        <dbReference type="Rhea" id="RHEA:13065"/>
        <dbReference type="ChEBI" id="CHEBI:15377"/>
        <dbReference type="ChEBI" id="CHEBI:15378"/>
        <dbReference type="ChEBI" id="CHEBI:30616"/>
        <dbReference type="ChEBI" id="CHEBI:43474"/>
        <dbReference type="ChEBI" id="CHEBI:456216"/>
        <dbReference type="EC" id="5.6.2.4"/>
    </reaction>
</comment>
<dbReference type="GO" id="GO:0005524">
    <property type="term" value="F:ATP binding"/>
    <property type="evidence" value="ECO:0007669"/>
    <property type="project" value="UniProtKB-UniRule"/>
</dbReference>
<keyword evidence="6" id="KW-0238">DNA-binding</keyword>
<dbReference type="SUPFAM" id="SSF52540">
    <property type="entry name" value="P-loop containing nucleoside triphosphate hydrolases"/>
    <property type="match status" value="1"/>
</dbReference>
<dbReference type="PANTHER" id="PTHR11070">
    <property type="entry name" value="UVRD / RECB / PCRA DNA HELICASE FAMILY MEMBER"/>
    <property type="match status" value="1"/>
</dbReference>
<dbReference type="PROSITE" id="PS51217">
    <property type="entry name" value="UVRD_HELICASE_CTER"/>
    <property type="match status" value="1"/>
</dbReference>
<accession>A0A9D1IH58</accession>
<dbReference type="InterPro" id="IPR014016">
    <property type="entry name" value="UvrD-like_ATP-bd"/>
</dbReference>
<comment type="similarity">
    <text evidence="1">Belongs to the helicase family. UvrD subfamily.</text>
</comment>
<dbReference type="EMBL" id="DVMW01000030">
    <property type="protein sequence ID" value="HIU35962.1"/>
    <property type="molecule type" value="Genomic_DNA"/>
</dbReference>
<feature type="domain" description="UvrD-like helicase C-terminal" evidence="13">
    <location>
        <begin position="341"/>
        <end position="613"/>
    </location>
</feature>
<dbReference type="InterPro" id="IPR000212">
    <property type="entry name" value="DNA_helicase_UvrD/REP"/>
</dbReference>
<reference evidence="14" key="2">
    <citation type="journal article" date="2021" name="PeerJ">
        <title>Extensive microbial diversity within the chicken gut microbiome revealed by metagenomics and culture.</title>
        <authorList>
            <person name="Gilroy R."/>
            <person name="Ravi A."/>
            <person name="Getino M."/>
            <person name="Pursley I."/>
            <person name="Horton D.L."/>
            <person name="Alikhan N.F."/>
            <person name="Baker D."/>
            <person name="Gharbi K."/>
            <person name="Hall N."/>
            <person name="Watson M."/>
            <person name="Adriaenssens E.M."/>
            <person name="Foster-Nyarko E."/>
            <person name="Jarju S."/>
            <person name="Secka A."/>
            <person name="Antonio M."/>
            <person name="Oren A."/>
            <person name="Chaudhuri R.R."/>
            <person name="La Ragione R."/>
            <person name="Hildebrand F."/>
            <person name="Pallen M.J."/>
        </authorList>
    </citation>
    <scope>NUCLEOTIDE SEQUENCE</scope>
    <source>
        <strain evidence="14">ChiGjej1B1-19959</strain>
    </source>
</reference>
<evidence type="ECO:0000256" key="11">
    <source>
        <dbReference type="PROSITE-ProRule" id="PRU00560"/>
    </source>
</evidence>
<dbReference type="Pfam" id="PF21196">
    <property type="entry name" value="PcrA_UvrD_tudor"/>
    <property type="match status" value="1"/>
</dbReference>
<keyword evidence="5 11" id="KW-0067">ATP-binding</keyword>
<dbReference type="Gene3D" id="1.10.10.160">
    <property type="match status" value="1"/>
</dbReference>
<evidence type="ECO:0000256" key="7">
    <source>
        <dbReference type="ARBA" id="ARBA00023235"/>
    </source>
</evidence>
<organism evidence="14 15">
    <name type="scientific">Candidatus Fimenecus excrementigallinarum</name>
    <dbReference type="NCBI Taxonomy" id="2840816"/>
    <lineage>
        <taxon>Bacteria</taxon>
        <taxon>Bacillati</taxon>
        <taxon>Bacillota</taxon>
        <taxon>Clostridia</taxon>
        <taxon>Candidatus Fimenecus</taxon>
    </lineage>
</organism>
<dbReference type="GO" id="GO:0033202">
    <property type="term" value="C:DNA helicase complex"/>
    <property type="evidence" value="ECO:0007669"/>
    <property type="project" value="TreeGrafter"/>
</dbReference>
<evidence type="ECO:0000259" key="12">
    <source>
        <dbReference type="PROSITE" id="PS51198"/>
    </source>
</evidence>
<evidence type="ECO:0000256" key="9">
    <source>
        <dbReference type="ARBA" id="ARBA00034808"/>
    </source>
</evidence>
<keyword evidence="2 11" id="KW-0547">Nucleotide-binding</keyword>
<feature type="binding site" evidence="11">
    <location>
        <begin position="40"/>
        <end position="47"/>
    </location>
    <ligand>
        <name>ATP</name>
        <dbReference type="ChEBI" id="CHEBI:30616"/>
    </ligand>
</feature>
<dbReference type="GO" id="GO:0003677">
    <property type="term" value="F:DNA binding"/>
    <property type="evidence" value="ECO:0007669"/>
    <property type="project" value="UniProtKB-KW"/>
</dbReference>
<evidence type="ECO:0000256" key="8">
    <source>
        <dbReference type="ARBA" id="ARBA00034617"/>
    </source>
</evidence>
<dbReference type="Pfam" id="PF00580">
    <property type="entry name" value="UvrD-helicase"/>
    <property type="match status" value="2"/>
</dbReference>
<dbReference type="Gene3D" id="1.10.486.10">
    <property type="entry name" value="PCRA, domain 4"/>
    <property type="match status" value="1"/>
</dbReference>
<evidence type="ECO:0000313" key="14">
    <source>
        <dbReference type="EMBL" id="HIU35962.1"/>
    </source>
</evidence>
<dbReference type="AlphaFoldDB" id="A0A9D1IH58"/>
<evidence type="ECO:0000256" key="2">
    <source>
        <dbReference type="ARBA" id="ARBA00022741"/>
    </source>
</evidence>
<dbReference type="Gene3D" id="3.40.50.300">
    <property type="entry name" value="P-loop containing nucleotide triphosphate hydrolases"/>
    <property type="match status" value="2"/>
</dbReference>
<evidence type="ECO:0000256" key="10">
    <source>
        <dbReference type="ARBA" id="ARBA00048988"/>
    </source>
</evidence>
<dbReference type="GO" id="GO:0043138">
    <property type="term" value="F:3'-5' DNA helicase activity"/>
    <property type="evidence" value="ECO:0007669"/>
    <property type="project" value="UniProtKB-EC"/>
</dbReference>
<dbReference type="FunFam" id="1.10.486.10:FF:000003">
    <property type="entry name" value="ATP-dependent DNA helicase"/>
    <property type="match status" value="1"/>
</dbReference>
<dbReference type="InterPro" id="IPR014017">
    <property type="entry name" value="DNA_helicase_UvrD-like_C"/>
</dbReference>
<dbReference type="EC" id="5.6.2.4" evidence="9"/>
<dbReference type="GO" id="GO:0005829">
    <property type="term" value="C:cytosol"/>
    <property type="evidence" value="ECO:0007669"/>
    <property type="project" value="TreeGrafter"/>
</dbReference>
<protein>
    <recommendedName>
        <fullName evidence="9">DNA 3'-5' helicase</fullName>
        <ecNumber evidence="9">5.6.2.4</ecNumber>
    </recommendedName>
</protein>
<dbReference type="GO" id="GO:0000725">
    <property type="term" value="P:recombinational repair"/>
    <property type="evidence" value="ECO:0007669"/>
    <property type="project" value="TreeGrafter"/>
</dbReference>
<gene>
    <name evidence="14" type="ORF">IAC53_05055</name>
</gene>
<sequence>MDTQKLLALRRSIIEQTFRRMNDMQKKAVFQVNGPLLILAGAGSGKTTVLVNRIANLIRFGNAYHSTDFDRTPDDADEALLQRYLDGDHSVLPQIAGVLSVDAPKPWQILAITFTNKAANELKARLAAMLGEDADDLWASTFHSACVRILRRNADRLGFTSRFTIYDTDDTRRVMKECQRLLGIEDRFLPHKMILGEISRAKDALISPAEFQKTAGDDVRLQKIGECYAKYQQLLKNADAMDFDDLIFQTVRLLEENEDIAEHYRRQFRYVMVDEYQDTNHAQYRLTELLAGGWRNICVVGDDDQSIYRFRGATIENILSFESRYPDAAVIRLEQNYRSTQNILDAANAVIANNSQRKGKNLWTANGTGARITLETAEDETAEAAGIAAAITDSVAKGRAFSDHAVLYRMNAMSGPIERALVKNAIPYRIIGGHKFYDRMEIRDALAYLSVIQNPSDRVRLQRIINVPKRGIGDTTVQRANEIADLLGVSLFDVFKTADEYEVLKRAAGKLKAFAAMMEQLSDLAQTVPPAETLSRVLEETGYVESLKAEPERFDDRVQNLNELSATLVRFTEENPEGTLGDYLEEVALLTDIDNYNADTDAVVLMTLHAAKGLEFPVVFIPGMEEGVFPGQQSMYVESEVEEERRLMYVGVTRAKEELYLSHARSRMIYGSTSFYRPSRFLEEIPDKLLDRRGGTTNFRERAGLSGSSFLYGRAAPRAAGEGTVNCGFSKPAARSSAPLPEFRPGDTVEHKAFGVGVVASTRPMGNDVLLEIAFQKTGTKKLMARMANLKKL</sequence>
<dbReference type="PANTHER" id="PTHR11070:SF2">
    <property type="entry name" value="ATP-DEPENDENT DNA HELICASE SRS2"/>
    <property type="match status" value="1"/>
</dbReference>
<keyword evidence="3 11" id="KW-0378">Hydrolase</keyword>
<evidence type="ECO:0000256" key="6">
    <source>
        <dbReference type="ARBA" id="ARBA00023125"/>
    </source>
</evidence>
<name>A0A9D1IH58_9FIRM</name>
<dbReference type="InterPro" id="IPR013986">
    <property type="entry name" value="DExx_box_DNA_helicase_dom_sf"/>
</dbReference>
<proteinExistence type="inferred from homology"/>
<feature type="domain" description="UvrD-like helicase ATP-binding" evidence="12">
    <location>
        <begin position="19"/>
        <end position="340"/>
    </location>
</feature>
<keyword evidence="7" id="KW-0413">Isomerase</keyword>
<evidence type="ECO:0000256" key="5">
    <source>
        <dbReference type="ARBA" id="ARBA00022840"/>
    </source>
</evidence>
<evidence type="ECO:0000256" key="4">
    <source>
        <dbReference type="ARBA" id="ARBA00022806"/>
    </source>
</evidence>
<dbReference type="InterPro" id="IPR027417">
    <property type="entry name" value="P-loop_NTPase"/>
</dbReference>
<dbReference type="CDD" id="cd17932">
    <property type="entry name" value="DEXQc_UvrD"/>
    <property type="match status" value="1"/>
</dbReference>
<evidence type="ECO:0000259" key="13">
    <source>
        <dbReference type="PROSITE" id="PS51217"/>
    </source>
</evidence>
<comment type="caution">
    <text evidence="14">The sequence shown here is derived from an EMBL/GenBank/DDBJ whole genome shotgun (WGS) entry which is preliminary data.</text>
</comment>
<evidence type="ECO:0000313" key="15">
    <source>
        <dbReference type="Proteomes" id="UP000824071"/>
    </source>
</evidence>
<evidence type="ECO:0000256" key="1">
    <source>
        <dbReference type="ARBA" id="ARBA00009922"/>
    </source>
</evidence>
<reference evidence="14" key="1">
    <citation type="submission" date="2020-10" db="EMBL/GenBank/DDBJ databases">
        <authorList>
            <person name="Gilroy R."/>
        </authorList>
    </citation>
    <scope>NUCLEOTIDE SEQUENCE</scope>
    <source>
        <strain evidence="14">ChiGjej1B1-19959</strain>
    </source>
</reference>
<comment type="catalytic activity">
    <reaction evidence="8">
        <text>Couples ATP hydrolysis with the unwinding of duplex DNA by translocating in the 3'-5' direction.</text>
        <dbReference type="EC" id="5.6.2.4"/>
    </reaction>
</comment>